<dbReference type="EMBL" id="UINC01013567">
    <property type="protein sequence ID" value="SVA58527.1"/>
    <property type="molecule type" value="Genomic_DNA"/>
</dbReference>
<protein>
    <submittedName>
        <fullName evidence="1">Uncharacterized protein</fullName>
    </submittedName>
</protein>
<dbReference type="InterPro" id="IPR036291">
    <property type="entry name" value="NAD(P)-bd_dom_sf"/>
</dbReference>
<organism evidence="1">
    <name type="scientific">marine metagenome</name>
    <dbReference type="NCBI Taxonomy" id="408172"/>
    <lineage>
        <taxon>unclassified sequences</taxon>
        <taxon>metagenomes</taxon>
        <taxon>ecological metagenomes</taxon>
    </lineage>
</organism>
<proteinExistence type="predicted"/>
<dbReference type="SUPFAM" id="SSF51735">
    <property type="entry name" value="NAD(P)-binding Rossmann-fold domains"/>
    <property type="match status" value="1"/>
</dbReference>
<reference evidence="1" key="1">
    <citation type="submission" date="2018-05" db="EMBL/GenBank/DDBJ databases">
        <authorList>
            <person name="Lanie J.A."/>
            <person name="Ng W.-L."/>
            <person name="Kazmierczak K.M."/>
            <person name="Andrzejewski T.M."/>
            <person name="Davidsen T.M."/>
            <person name="Wayne K.J."/>
            <person name="Tettelin H."/>
            <person name="Glass J.I."/>
            <person name="Rusch D."/>
            <person name="Podicherti R."/>
            <person name="Tsui H.-C.T."/>
            <person name="Winkler M.E."/>
        </authorList>
    </citation>
    <scope>NUCLEOTIDE SEQUENCE</scope>
</reference>
<dbReference type="AlphaFoldDB" id="A0A381X2X9"/>
<name>A0A381X2X9_9ZZZZ</name>
<accession>A0A381X2X9</accession>
<feature type="non-terminal residue" evidence="1">
    <location>
        <position position="26"/>
    </location>
</feature>
<sequence>MGFFSDNLLEGKVALITGGGTGLGLA</sequence>
<evidence type="ECO:0000313" key="1">
    <source>
        <dbReference type="EMBL" id="SVA58527.1"/>
    </source>
</evidence>
<gene>
    <name evidence="1" type="ORF">METZ01_LOCUS111381</name>
</gene>